<evidence type="ECO:0000313" key="9">
    <source>
        <dbReference type="EMBL" id="PHK95434.1"/>
    </source>
</evidence>
<comment type="caution">
    <text evidence="9">The sequence shown here is derived from an EMBL/GenBank/DDBJ whole genome shotgun (WGS) entry which is preliminary data.</text>
</comment>
<evidence type="ECO:0000256" key="7">
    <source>
        <dbReference type="ARBA" id="ARBA00023136"/>
    </source>
</evidence>
<dbReference type="CDD" id="cd03257">
    <property type="entry name" value="ABC_NikE_OppD_transporters"/>
    <property type="match status" value="1"/>
</dbReference>
<dbReference type="FunFam" id="3.40.50.300:FF:000016">
    <property type="entry name" value="Oligopeptide ABC transporter ATP-binding component"/>
    <property type="match status" value="1"/>
</dbReference>
<evidence type="ECO:0000259" key="8">
    <source>
        <dbReference type="PROSITE" id="PS50893"/>
    </source>
</evidence>
<evidence type="ECO:0000256" key="6">
    <source>
        <dbReference type="ARBA" id="ARBA00022840"/>
    </source>
</evidence>
<keyword evidence="6 9" id="KW-0067">ATP-binding</keyword>
<organism evidence="9 10">
    <name type="scientific">Teichococcus rhizosphaerae</name>
    <dbReference type="NCBI Taxonomy" id="1335062"/>
    <lineage>
        <taxon>Bacteria</taxon>
        <taxon>Pseudomonadati</taxon>
        <taxon>Pseudomonadota</taxon>
        <taxon>Alphaproteobacteria</taxon>
        <taxon>Acetobacterales</taxon>
        <taxon>Roseomonadaceae</taxon>
        <taxon>Roseomonas</taxon>
    </lineage>
</organism>
<evidence type="ECO:0000256" key="2">
    <source>
        <dbReference type="ARBA" id="ARBA00005417"/>
    </source>
</evidence>
<dbReference type="Proteomes" id="UP000223527">
    <property type="component" value="Unassembled WGS sequence"/>
</dbReference>
<dbReference type="InterPro" id="IPR003593">
    <property type="entry name" value="AAA+_ATPase"/>
</dbReference>
<dbReference type="GO" id="GO:0015833">
    <property type="term" value="P:peptide transport"/>
    <property type="evidence" value="ECO:0007669"/>
    <property type="project" value="InterPro"/>
</dbReference>
<dbReference type="RefSeq" id="WP_099095030.1">
    <property type="nucleotide sequence ID" value="NZ_PDNU01000010.1"/>
</dbReference>
<gene>
    <name evidence="9" type="ORF">CR162_08065</name>
</gene>
<dbReference type="InterPro" id="IPR003439">
    <property type="entry name" value="ABC_transporter-like_ATP-bd"/>
</dbReference>
<dbReference type="Gene3D" id="3.40.50.300">
    <property type="entry name" value="P-loop containing nucleotide triphosphate hydrolases"/>
    <property type="match status" value="1"/>
</dbReference>
<keyword evidence="7" id="KW-0472">Membrane</keyword>
<proteinExistence type="inferred from homology"/>
<dbReference type="InterPro" id="IPR013563">
    <property type="entry name" value="Oligopep_ABC_C"/>
</dbReference>
<dbReference type="GO" id="GO:0005524">
    <property type="term" value="F:ATP binding"/>
    <property type="evidence" value="ECO:0007669"/>
    <property type="project" value="UniProtKB-KW"/>
</dbReference>
<dbReference type="SMART" id="SM00382">
    <property type="entry name" value="AAA"/>
    <property type="match status" value="1"/>
</dbReference>
<evidence type="ECO:0000256" key="5">
    <source>
        <dbReference type="ARBA" id="ARBA00022741"/>
    </source>
</evidence>
<keyword evidence="4" id="KW-1003">Cell membrane</keyword>
<dbReference type="InterPro" id="IPR017871">
    <property type="entry name" value="ABC_transporter-like_CS"/>
</dbReference>
<evidence type="ECO:0000256" key="4">
    <source>
        <dbReference type="ARBA" id="ARBA00022475"/>
    </source>
</evidence>
<protein>
    <submittedName>
        <fullName evidence="9">Peptide ABC transporter ATP-binding protein</fullName>
    </submittedName>
</protein>
<feature type="domain" description="ABC transporter" evidence="8">
    <location>
        <begin position="4"/>
        <end position="255"/>
    </location>
</feature>
<name>A0A2C7AED3_9PROT</name>
<evidence type="ECO:0000256" key="1">
    <source>
        <dbReference type="ARBA" id="ARBA00004417"/>
    </source>
</evidence>
<dbReference type="GO" id="GO:0005886">
    <property type="term" value="C:plasma membrane"/>
    <property type="evidence" value="ECO:0007669"/>
    <property type="project" value="UniProtKB-SubCell"/>
</dbReference>
<dbReference type="AlphaFoldDB" id="A0A2C7AED3"/>
<dbReference type="EMBL" id="PDNU01000010">
    <property type="protein sequence ID" value="PHK95434.1"/>
    <property type="molecule type" value="Genomic_DNA"/>
</dbReference>
<dbReference type="PANTHER" id="PTHR43297:SF2">
    <property type="entry name" value="DIPEPTIDE TRANSPORT ATP-BINDING PROTEIN DPPD"/>
    <property type="match status" value="1"/>
</dbReference>
<dbReference type="GO" id="GO:0055085">
    <property type="term" value="P:transmembrane transport"/>
    <property type="evidence" value="ECO:0007669"/>
    <property type="project" value="UniProtKB-ARBA"/>
</dbReference>
<dbReference type="Pfam" id="PF08352">
    <property type="entry name" value="oligo_HPY"/>
    <property type="match status" value="1"/>
</dbReference>
<evidence type="ECO:0000313" key="10">
    <source>
        <dbReference type="Proteomes" id="UP000223527"/>
    </source>
</evidence>
<dbReference type="InterPro" id="IPR027417">
    <property type="entry name" value="P-loop_NTPase"/>
</dbReference>
<sequence>MSLLDIRGLTTAFQTERGEITAVEDISFSLEEGEILGIVGESGSGKSVTALTVMGLLPSPPARIASGSVRFAGQELVGLSDRQMQRIRGPGIAMIFQEPMTSLNPVFRIGEQIMETIRAHERLSPRALRDRAVRMLEKVGIPSPARRMDDYPHQLSGGQRQRVMIAMALACNPRLLIADEPTTALDVTIQAQILDLLMDLRDEFGMAIMIITHNMGVVAETADRVMVMYAGRVVEQAPVETLFDAPLHPYTRGLLDCVPSLSAEKPRLVAIPGSLPEPSRRPSGCRFRPRCGLAVPACAAAIPPLDPQGPAHHVACIRATAEVPA</sequence>
<reference evidence="9 10" key="1">
    <citation type="submission" date="2017-10" db="EMBL/GenBank/DDBJ databases">
        <authorList>
            <person name="Banno H."/>
            <person name="Chua N.-H."/>
        </authorList>
    </citation>
    <scope>NUCLEOTIDE SEQUENCE [LARGE SCALE GENOMIC DNA]</scope>
    <source>
        <strain evidence="9 10">YW11</strain>
    </source>
</reference>
<dbReference type="SUPFAM" id="SSF52540">
    <property type="entry name" value="P-loop containing nucleoside triphosphate hydrolases"/>
    <property type="match status" value="1"/>
</dbReference>
<comment type="similarity">
    <text evidence="2">Belongs to the ABC transporter superfamily.</text>
</comment>
<dbReference type="GO" id="GO:0016887">
    <property type="term" value="F:ATP hydrolysis activity"/>
    <property type="evidence" value="ECO:0007669"/>
    <property type="project" value="InterPro"/>
</dbReference>
<dbReference type="InterPro" id="IPR050388">
    <property type="entry name" value="ABC_Ni/Peptide_Import"/>
</dbReference>
<dbReference type="NCBIfam" id="TIGR01727">
    <property type="entry name" value="oligo_HPY"/>
    <property type="match status" value="1"/>
</dbReference>
<dbReference type="OrthoDB" id="37801at2"/>
<keyword evidence="10" id="KW-1185">Reference proteome</keyword>
<dbReference type="PROSITE" id="PS50893">
    <property type="entry name" value="ABC_TRANSPORTER_2"/>
    <property type="match status" value="1"/>
</dbReference>
<dbReference type="Pfam" id="PF00005">
    <property type="entry name" value="ABC_tran"/>
    <property type="match status" value="1"/>
</dbReference>
<comment type="subcellular location">
    <subcellularLocation>
        <location evidence="1">Cell inner membrane</location>
        <topology evidence="1">Peripheral membrane protein</topology>
    </subcellularLocation>
</comment>
<accession>A0A2C7AED3</accession>
<evidence type="ECO:0000256" key="3">
    <source>
        <dbReference type="ARBA" id="ARBA00022448"/>
    </source>
</evidence>
<dbReference type="PROSITE" id="PS00211">
    <property type="entry name" value="ABC_TRANSPORTER_1"/>
    <property type="match status" value="1"/>
</dbReference>
<keyword evidence="5" id="KW-0547">Nucleotide-binding</keyword>
<dbReference type="PANTHER" id="PTHR43297">
    <property type="entry name" value="OLIGOPEPTIDE TRANSPORT ATP-BINDING PROTEIN APPD"/>
    <property type="match status" value="1"/>
</dbReference>
<keyword evidence="3" id="KW-0813">Transport</keyword>